<name>L0AXF5_THEEQ</name>
<dbReference type="KEGG" id="beq:BEWA_031030"/>
<evidence type="ECO:0000313" key="1">
    <source>
        <dbReference type="EMBL" id="AFZ80250.1"/>
    </source>
</evidence>
<evidence type="ECO:0000313" key="2">
    <source>
        <dbReference type="Proteomes" id="UP000031512"/>
    </source>
</evidence>
<dbReference type="GeneID" id="15803525"/>
<protein>
    <submittedName>
        <fullName evidence="1">Uncharacterized protein</fullName>
    </submittedName>
</protein>
<proteinExistence type="predicted"/>
<organism evidence="1 2">
    <name type="scientific">Theileria equi strain WA</name>
    <dbReference type="NCBI Taxonomy" id="1537102"/>
    <lineage>
        <taxon>Eukaryota</taxon>
        <taxon>Sar</taxon>
        <taxon>Alveolata</taxon>
        <taxon>Apicomplexa</taxon>
        <taxon>Aconoidasida</taxon>
        <taxon>Piroplasmida</taxon>
        <taxon>Theileriidae</taxon>
        <taxon>Theileria</taxon>
    </lineage>
</organism>
<dbReference type="Proteomes" id="UP000031512">
    <property type="component" value="Chromosome 1"/>
</dbReference>
<reference evidence="1 2" key="1">
    <citation type="journal article" date="2012" name="BMC Genomics">
        <title>Comparative genomic analysis and phylogenetic position of Theileria equi.</title>
        <authorList>
            <person name="Kappmeyer L.S."/>
            <person name="Thiagarajan M."/>
            <person name="Herndon D.R."/>
            <person name="Ramsay J.D."/>
            <person name="Caler E."/>
            <person name="Djikeng A."/>
            <person name="Gillespie J.J."/>
            <person name="Lau A.O."/>
            <person name="Roalson E.H."/>
            <person name="Silva J.C."/>
            <person name="Silva M.G."/>
            <person name="Suarez C.E."/>
            <person name="Ueti M.W."/>
            <person name="Nene V.M."/>
            <person name="Mealey R.H."/>
            <person name="Knowles D.P."/>
            <person name="Brayton K.A."/>
        </authorList>
    </citation>
    <scope>NUCLEOTIDE SEQUENCE [LARGE SCALE GENOMIC DNA]</scope>
    <source>
        <strain evidence="1 2">WA</strain>
    </source>
</reference>
<dbReference type="VEuPathDB" id="PiroplasmaDB:BEWA_031030"/>
<dbReference type="AlphaFoldDB" id="L0AXF5"/>
<accession>L0AXF5</accession>
<dbReference type="RefSeq" id="XP_004829916.1">
    <property type="nucleotide sequence ID" value="XM_004829859.1"/>
</dbReference>
<gene>
    <name evidence="1" type="ORF">BEWA_031030</name>
</gene>
<dbReference type="EMBL" id="CP001669">
    <property type="protein sequence ID" value="AFZ80250.1"/>
    <property type="molecule type" value="Genomic_DNA"/>
</dbReference>
<sequence length="63" mass="7307">MAMNEYTEEMDSEDDVYLPFHTLPSETRRVRKTWYCLWGPNPDSYAVLITLIITSCSILSATM</sequence>
<keyword evidence="2" id="KW-1185">Reference proteome</keyword>